<gene>
    <name evidence="2" type="ORF">SMD27_05830</name>
</gene>
<evidence type="ECO:0000259" key="1">
    <source>
        <dbReference type="Pfam" id="PF07475"/>
    </source>
</evidence>
<organism evidence="2 3">
    <name type="scientific">Dongia soli</name>
    <dbReference type="NCBI Taxonomy" id="600628"/>
    <lineage>
        <taxon>Bacteria</taxon>
        <taxon>Pseudomonadati</taxon>
        <taxon>Pseudomonadota</taxon>
        <taxon>Alphaproteobacteria</taxon>
        <taxon>Rhodospirillales</taxon>
        <taxon>Dongiaceae</taxon>
        <taxon>Dongia</taxon>
    </lineage>
</organism>
<name>A0ABU5E8V4_9PROT</name>
<dbReference type="Proteomes" id="UP001279642">
    <property type="component" value="Unassembled WGS sequence"/>
</dbReference>
<protein>
    <recommendedName>
        <fullName evidence="1">HPr kinase/phosphorylase C-terminal domain-containing protein</fullName>
    </recommendedName>
</protein>
<evidence type="ECO:0000313" key="3">
    <source>
        <dbReference type="Proteomes" id="UP001279642"/>
    </source>
</evidence>
<sequence length="161" mass="16757">MQSDQSISSSDTLWHELVAGTSIAICDAGVLLIGPPGAGKSDLALRLIDEGAKLIADDLTELRRHGDHLVALYPAVAPADLRGRMEVRGLGIMPVPSVAAPLPLRLIVELTAPIERMPEPAVRLYAGIAVPCVHLAAFEASAPAKLRLAVAAAAGHIMAPL</sequence>
<dbReference type="Gene3D" id="3.40.50.300">
    <property type="entry name" value="P-loop containing nucleotide triphosphate hydrolases"/>
    <property type="match status" value="1"/>
</dbReference>
<dbReference type="EMBL" id="JAXCLW010000001">
    <property type="protein sequence ID" value="MDY0882352.1"/>
    <property type="molecule type" value="Genomic_DNA"/>
</dbReference>
<reference evidence="2 3" key="1">
    <citation type="journal article" date="2016" name="Antonie Van Leeuwenhoek">
        <title>Dongia soli sp. nov., isolated from soil from Dokdo, Korea.</title>
        <authorList>
            <person name="Kim D.U."/>
            <person name="Lee H."/>
            <person name="Kim H."/>
            <person name="Kim S.G."/>
            <person name="Ka J.O."/>
        </authorList>
    </citation>
    <scope>NUCLEOTIDE SEQUENCE [LARGE SCALE GENOMIC DNA]</scope>
    <source>
        <strain evidence="2 3">D78</strain>
    </source>
</reference>
<feature type="domain" description="HPr kinase/phosphorylase C-terminal" evidence="1">
    <location>
        <begin position="17"/>
        <end position="97"/>
    </location>
</feature>
<evidence type="ECO:0000313" key="2">
    <source>
        <dbReference type="EMBL" id="MDY0882352.1"/>
    </source>
</evidence>
<keyword evidence="3" id="KW-1185">Reference proteome</keyword>
<dbReference type="InterPro" id="IPR027417">
    <property type="entry name" value="P-loop_NTPase"/>
</dbReference>
<proteinExistence type="predicted"/>
<comment type="caution">
    <text evidence="2">The sequence shown here is derived from an EMBL/GenBank/DDBJ whole genome shotgun (WGS) entry which is preliminary data.</text>
</comment>
<dbReference type="InterPro" id="IPR011104">
    <property type="entry name" value="Hpr_kin/Pase_C"/>
</dbReference>
<dbReference type="RefSeq" id="WP_320507376.1">
    <property type="nucleotide sequence ID" value="NZ_JAXCLW010000001.1"/>
</dbReference>
<dbReference type="Pfam" id="PF07475">
    <property type="entry name" value="Hpr_kinase_C"/>
    <property type="match status" value="1"/>
</dbReference>
<dbReference type="SUPFAM" id="SSF53795">
    <property type="entry name" value="PEP carboxykinase-like"/>
    <property type="match status" value="1"/>
</dbReference>
<accession>A0ABU5E8V4</accession>